<sequence>MRRVQLRIDKAILHALKGREIKMIQQIFRQVVPEISDCHLRSSQSLPDHAVMRVIHCTHTENITVFAELCNLPVQGAL</sequence>
<name>A0A3S3U814_9BACT</name>
<dbReference type="Proteomes" id="UP000287853">
    <property type="component" value="Unassembled WGS sequence"/>
</dbReference>
<protein>
    <submittedName>
        <fullName evidence="1">Uncharacterized protein</fullName>
    </submittedName>
</protein>
<dbReference type="EMBL" id="MTKO01000072">
    <property type="protein sequence ID" value="RWX45828.1"/>
    <property type="molecule type" value="Genomic_DNA"/>
</dbReference>
<proteinExistence type="predicted"/>
<reference evidence="1 2" key="1">
    <citation type="submission" date="2017-01" db="EMBL/GenBank/DDBJ databases">
        <title>The cable genome- insights into the physiology and evolution of filamentous bacteria capable of sulfide oxidation via long distance electron transfer.</title>
        <authorList>
            <person name="Schreiber L."/>
            <person name="Bjerg J.T."/>
            <person name="Boggild A."/>
            <person name="Van De Vossenberg J."/>
            <person name="Meysman F."/>
            <person name="Nielsen L.P."/>
            <person name="Schramm A."/>
            <person name="Kjeldsen K.U."/>
        </authorList>
    </citation>
    <scope>NUCLEOTIDE SEQUENCE [LARGE SCALE GENOMIC DNA]</scope>
    <source>
        <strain evidence="1">MCF</strain>
    </source>
</reference>
<organism evidence="1 2">
    <name type="scientific">Candidatus Electrothrix aarhusensis</name>
    <dbReference type="NCBI Taxonomy" id="1859131"/>
    <lineage>
        <taxon>Bacteria</taxon>
        <taxon>Pseudomonadati</taxon>
        <taxon>Thermodesulfobacteriota</taxon>
        <taxon>Desulfobulbia</taxon>
        <taxon>Desulfobulbales</taxon>
        <taxon>Desulfobulbaceae</taxon>
        <taxon>Candidatus Electrothrix</taxon>
    </lineage>
</organism>
<evidence type="ECO:0000313" key="2">
    <source>
        <dbReference type="Proteomes" id="UP000287853"/>
    </source>
</evidence>
<comment type="caution">
    <text evidence="1">The sequence shown here is derived from an EMBL/GenBank/DDBJ whole genome shotgun (WGS) entry which is preliminary data.</text>
</comment>
<gene>
    <name evidence="1" type="ORF">H206_00651</name>
</gene>
<evidence type="ECO:0000313" key="1">
    <source>
        <dbReference type="EMBL" id="RWX45828.1"/>
    </source>
</evidence>
<dbReference type="AlphaFoldDB" id="A0A3S3U814"/>
<keyword evidence="2" id="KW-1185">Reference proteome</keyword>
<accession>A0A3S3U814</accession>